<dbReference type="Gene3D" id="3.60.21.10">
    <property type="match status" value="1"/>
</dbReference>
<dbReference type="EMBL" id="JALMLT010000001">
    <property type="protein sequence ID" value="MDT8758131.1"/>
    <property type="molecule type" value="Genomic_DNA"/>
</dbReference>
<accession>A0ABU3N3Q4</accession>
<comment type="similarity">
    <text evidence="1">Belongs to the metallophosphoesterase superfamily. YfcE family.</text>
</comment>
<dbReference type="InterPro" id="IPR050126">
    <property type="entry name" value="Ap4A_hydrolase"/>
</dbReference>
<name>A0ABU3N3Q4_9SPHN</name>
<dbReference type="InterPro" id="IPR029052">
    <property type="entry name" value="Metallo-depent_PP-like"/>
</dbReference>
<dbReference type="CDD" id="cd00838">
    <property type="entry name" value="MPP_superfamily"/>
    <property type="match status" value="1"/>
</dbReference>
<dbReference type="PANTHER" id="PTHR42850:SF2">
    <property type="entry name" value="BLL5683 PROTEIN"/>
    <property type="match status" value="1"/>
</dbReference>
<dbReference type="PIRSF" id="PIRSF000883">
    <property type="entry name" value="Pesterase_MJ0912"/>
    <property type="match status" value="1"/>
</dbReference>
<proteinExistence type="inferred from homology"/>
<dbReference type="InterPro" id="IPR024654">
    <property type="entry name" value="Calcineurin-like_PHP_lpxH"/>
</dbReference>
<evidence type="ECO:0000256" key="1">
    <source>
        <dbReference type="ARBA" id="ARBA00008950"/>
    </source>
</evidence>
<reference evidence="3" key="1">
    <citation type="submission" date="2022-04" db="EMBL/GenBank/DDBJ databases">
        <title>Tomato heritable bacteria conferring resistance against bacterial wilt.</title>
        <authorList>
            <person name="Yin J."/>
        </authorList>
    </citation>
    <scope>NUCLEOTIDE SEQUENCE</scope>
    <source>
        <strain evidence="3">Cra20</strain>
    </source>
</reference>
<gene>
    <name evidence="3" type="ORF">MZO42_05420</name>
</gene>
<dbReference type="Pfam" id="PF12850">
    <property type="entry name" value="Metallophos_2"/>
    <property type="match status" value="1"/>
</dbReference>
<evidence type="ECO:0000313" key="3">
    <source>
        <dbReference type="EMBL" id="MDT8758131.1"/>
    </source>
</evidence>
<protein>
    <submittedName>
        <fullName evidence="3">Metallophosphatase family protein</fullName>
    </submittedName>
</protein>
<dbReference type="InterPro" id="IPR011152">
    <property type="entry name" value="Pesterase_MJ0912"/>
</dbReference>
<sequence>MSRTAVLSDIHGNLPALEAVVADAEARGCTGFLNLGDTLSGPLWPAETADFLIARDWPTIAGNHERQLLHLAPERMNASDAFTRPLLSEAQLAWLAALPATLALDGVYLCHGTPASDVENFLETVEPSGLRRASEAEVAKRLGDRSERLTLCGHSHVAGLQQLADGRRVANPGSVGLQAFHDDQPWHYKVEAGDPRARYAVLDGTELAFHAVAYDHAVAVEKAEREGRNDWAKALATGRV</sequence>
<dbReference type="PANTHER" id="PTHR42850">
    <property type="entry name" value="METALLOPHOSPHOESTERASE"/>
    <property type="match status" value="1"/>
</dbReference>
<organism evidence="3">
    <name type="scientific">Sphingomonas psychrotolerans</name>
    <dbReference type="NCBI Taxonomy" id="1327635"/>
    <lineage>
        <taxon>Bacteria</taxon>
        <taxon>Pseudomonadati</taxon>
        <taxon>Pseudomonadota</taxon>
        <taxon>Alphaproteobacteria</taxon>
        <taxon>Sphingomonadales</taxon>
        <taxon>Sphingomonadaceae</taxon>
        <taxon>Sphingomonas</taxon>
    </lineage>
</organism>
<comment type="caution">
    <text evidence="3">The sequence shown here is derived from an EMBL/GenBank/DDBJ whole genome shotgun (WGS) entry which is preliminary data.</text>
</comment>
<feature type="domain" description="Calcineurin-like phosphoesterase" evidence="2">
    <location>
        <begin position="4"/>
        <end position="183"/>
    </location>
</feature>
<dbReference type="SUPFAM" id="SSF56300">
    <property type="entry name" value="Metallo-dependent phosphatases"/>
    <property type="match status" value="1"/>
</dbReference>
<evidence type="ECO:0000259" key="2">
    <source>
        <dbReference type="Pfam" id="PF12850"/>
    </source>
</evidence>